<name>A0A7Z9C3S7_9CYAN</name>
<protein>
    <submittedName>
        <fullName evidence="1">Uncharacterized protein</fullName>
    </submittedName>
</protein>
<dbReference type="Proteomes" id="UP000184550">
    <property type="component" value="Unassembled WGS sequence"/>
</dbReference>
<comment type="caution">
    <text evidence="1">The sequence shown here is derived from an EMBL/GenBank/DDBJ whole genome shotgun (WGS) entry which is preliminary data.</text>
</comment>
<proteinExistence type="predicted"/>
<sequence>MPYSVIPYVLKYPYLSLPEEGGLCGTGILPVNWGVWDKNSLFDPEKPKKLG</sequence>
<dbReference type="AlphaFoldDB" id="A0A7Z9C3S7"/>
<organism evidence="1 2">
    <name type="scientific">Planktothrix serta PCC 8927</name>
    <dbReference type="NCBI Taxonomy" id="671068"/>
    <lineage>
        <taxon>Bacteria</taxon>
        <taxon>Bacillati</taxon>
        <taxon>Cyanobacteriota</taxon>
        <taxon>Cyanophyceae</taxon>
        <taxon>Oscillatoriophycideae</taxon>
        <taxon>Oscillatoriales</taxon>
        <taxon>Microcoleaceae</taxon>
        <taxon>Planktothrix</taxon>
    </lineage>
</organism>
<accession>A0A7Z9C3S7</accession>
<evidence type="ECO:0000313" key="1">
    <source>
        <dbReference type="EMBL" id="VXD24855.1"/>
    </source>
</evidence>
<dbReference type="EMBL" id="CZCU02000161">
    <property type="protein sequence ID" value="VXD24855.1"/>
    <property type="molecule type" value="Genomic_DNA"/>
</dbReference>
<reference evidence="1" key="1">
    <citation type="submission" date="2019-10" db="EMBL/GenBank/DDBJ databases">
        <authorList>
            <consortium name="Genoscope - CEA"/>
            <person name="William W."/>
        </authorList>
    </citation>
    <scope>NUCLEOTIDE SEQUENCE [LARGE SCALE GENOMIC DNA]</scope>
    <source>
        <strain evidence="1">BBR_PRJEB10992</strain>
    </source>
</reference>
<evidence type="ECO:0000313" key="2">
    <source>
        <dbReference type="Proteomes" id="UP000184550"/>
    </source>
</evidence>
<keyword evidence="2" id="KW-1185">Reference proteome</keyword>
<gene>
    <name evidence="1" type="ORF">PL8927_830182</name>
</gene>